<proteinExistence type="predicted"/>
<dbReference type="InterPro" id="IPR007630">
    <property type="entry name" value="RNA_pol_sigma70_r4"/>
</dbReference>
<dbReference type="InterPro" id="IPR007624">
    <property type="entry name" value="RNA_pol_sigma70_r3"/>
</dbReference>
<dbReference type="Pfam" id="PF04545">
    <property type="entry name" value="Sigma70_r4"/>
    <property type="match status" value="1"/>
</dbReference>
<dbReference type="NCBIfam" id="TIGR02937">
    <property type="entry name" value="sigma70-ECF"/>
    <property type="match status" value="1"/>
</dbReference>
<accession>A0A1L1PW03</accession>
<dbReference type="InterPro" id="IPR012845">
    <property type="entry name" value="RNA_pol_sigma_FliA_WhiG"/>
</dbReference>
<keyword evidence="4" id="KW-0804">Transcription</keyword>
<dbReference type="Proteomes" id="UP000028878">
    <property type="component" value="Unassembled WGS sequence"/>
</dbReference>
<keyword evidence="1" id="KW-0805">Transcription regulation</keyword>
<dbReference type="GO" id="GO:0006352">
    <property type="term" value="P:DNA-templated transcription initiation"/>
    <property type="evidence" value="ECO:0007669"/>
    <property type="project" value="InterPro"/>
</dbReference>
<evidence type="ECO:0000259" key="7">
    <source>
        <dbReference type="Pfam" id="PF04545"/>
    </source>
</evidence>
<evidence type="ECO:0000256" key="3">
    <source>
        <dbReference type="ARBA" id="ARBA00023125"/>
    </source>
</evidence>
<dbReference type="AlphaFoldDB" id="A0A1L1PW03"/>
<reference evidence="9" key="1">
    <citation type="submission" date="2014-02" db="EMBL/GenBank/DDBJ databases">
        <authorList>
            <person name="Gan H."/>
        </authorList>
    </citation>
    <scope>NUCLEOTIDE SEQUENCE [LARGE SCALE GENOMIC DNA]</scope>
    <source>
        <strain evidence="9">S1</strain>
    </source>
</reference>
<dbReference type="GO" id="GO:0003677">
    <property type="term" value="F:DNA binding"/>
    <property type="evidence" value="ECO:0007669"/>
    <property type="project" value="UniProtKB-KW"/>
</dbReference>
<evidence type="ECO:0000313" key="9">
    <source>
        <dbReference type="Proteomes" id="UP000028878"/>
    </source>
</evidence>
<evidence type="ECO:0000259" key="5">
    <source>
        <dbReference type="Pfam" id="PF04539"/>
    </source>
</evidence>
<evidence type="ECO:0000256" key="2">
    <source>
        <dbReference type="ARBA" id="ARBA00023082"/>
    </source>
</evidence>
<dbReference type="SUPFAM" id="SSF88659">
    <property type="entry name" value="Sigma3 and sigma4 domains of RNA polymerase sigma factors"/>
    <property type="match status" value="2"/>
</dbReference>
<dbReference type="EMBL" id="CCAE010000029">
    <property type="protein sequence ID" value="CDN88801.1"/>
    <property type="molecule type" value="Genomic_DNA"/>
</dbReference>
<dbReference type="Pfam" id="PF04542">
    <property type="entry name" value="Sigma70_r2"/>
    <property type="match status" value="1"/>
</dbReference>
<evidence type="ECO:0000259" key="6">
    <source>
        <dbReference type="Pfam" id="PF04542"/>
    </source>
</evidence>
<keyword evidence="3" id="KW-0238">DNA-binding</keyword>
<keyword evidence="9" id="KW-1185">Reference proteome</keyword>
<feature type="domain" description="RNA polymerase sigma-70 region 4" evidence="7">
    <location>
        <begin position="188"/>
        <end position="236"/>
    </location>
</feature>
<dbReference type="Gene3D" id="1.20.140.160">
    <property type="match status" value="1"/>
</dbReference>
<dbReference type="Pfam" id="PF04539">
    <property type="entry name" value="Sigma70_r3"/>
    <property type="match status" value="1"/>
</dbReference>
<evidence type="ECO:0000313" key="8">
    <source>
        <dbReference type="EMBL" id="CDN88801.1"/>
    </source>
</evidence>
<keyword evidence="2" id="KW-0731">Sigma factor</keyword>
<sequence length="242" mass="27406">MTATAHFADPRNEQIRLMQPLVRRVARHLRAQLPPSVDVDDLIQAGLIGLNEAIGRCDPAEAEAGGLEKFAMPRIRGAMIDELRVTEWASRGCRQSRREIDEAGQRLQQRLCRRPHDSEMAAELSLSLDEYHALQAKLHRSQLMSLDDMGLAGDEDDDGLHGHHFGDTSDEPLSVLEQQRMRLALVDAIHGLPEREQQVMLMHYEDDMMFKDIGRALGVSESRVSQMHRHAVEMLRAQLQSH</sequence>
<dbReference type="GO" id="GO:0016987">
    <property type="term" value="F:sigma factor activity"/>
    <property type="evidence" value="ECO:0007669"/>
    <property type="project" value="UniProtKB-KW"/>
</dbReference>
<dbReference type="NCBIfam" id="NF005413">
    <property type="entry name" value="PRK06986.1"/>
    <property type="match status" value="1"/>
</dbReference>
<name>A0A1L1PW03_HYDIT</name>
<organism evidence="8 9">
    <name type="scientific">Hydrogenophaga intermedia</name>
    <dbReference type="NCBI Taxonomy" id="65786"/>
    <lineage>
        <taxon>Bacteria</taxon>
        <taxon>Pseudomonadati</taxon>
        <taxon>Pseudomonadota</taxon>
        <taxon>Betaproteobacteria</taxon>
        <taxon>Burkholderiales</taxon>
        <taxon>Comamonadaceae</taxon>
        <taxon>Hydrogenophaga</taxon>
    </lineage>
</organism>
<dbReference type="InterPro" id="IPR013325">
    <property type="entry name" value="RNA_pol_sigma_r2"/>
</dbReference>
<dbReference type="InterPro" id="IPR000943">
    <property type="entry name" value="RNA_pol_sigma70"/>
</dbReference>
<evidence type="ECO:0000256" key="1">
    <source>
        <dbReference type="ARBA" id="ARBA00023015"/>
    </source>
</evidence>
<gene>
    <name evidence="8" type="ORF">BN948_03237</name>
</gene>
<dbReference type="InterPro" id="IPR014284">
    <property type="entry name" value="RNA_pol_sigma-70_dom"/>
</dbReference>
<reference evidence="9" key="2">
    <citation type="submission" date="2014-11" db="EMBL/GenBank/DDBJ databases">
        <title>Draft genome sequence of Hydrogenophaga intermedia S1.</title>
        <authorList>
            <person name="Gan H.M."/>
            <person name="Chew T.H."/>
            <person name="Stolz A."/>
        </authorList>
    </citation>
    <scope>NUCLEOTIDE SEQUENCE [LARGE SCALE GENOMIC DNA]</scope>
    <source>
        <strain evidence="9">S1</strain>
    </source>
</reference>
<dbReference type="PIRSF" id="PIRSF000770">
    <property type="entry name" value="RNA_pol_sigma-SigE/K"/>
    <property type="match status" value="1"/>
</dbReference>
<feature type="domain" description="RNA polymerase sigma-70 region 2" evidence="6">
    <location>
        <begin position="17"/>
        <end position="88"/>
    </location>
</feature>
<evidence type="ECO:0000256" key="4">
    <source>
        <dbReference type="ARBA" id="ARBA00023163"/>
    </source>
</evidence>
<dbReference type="PANTHER" id="PTHR30385">
    <property type="entry name" value="SIGMA FACTOR F FLAGELLAR"/>
    <property type="match status" value="1"/>
</dbReference>
<dbReference type="PRINTS" id="PR00046">
    <property type="entry name" value="SIGMA70FCT"/>
</dbReference>
<dbReference type="SUPFAM" id="SSF88946">
    <property type="entry name" value="Sigma2 domain of RNA polymerase sigma factors"/>
    <property type="match status" value="1"/>
</dbReference>
<protein>
    <submittedName>
        <fullName evidence="8">Rna sigma 28</fullName>
    </submittedName>
</protein>
<feature type="domain" description="RNA polymerase sigma-70 region 3" evidence="5">
    <location>
        <begin position="97"/>
        <end position="148"/>
    </location>
</feature>
<dbReference type="InterPro" id="IPR007627">
    <property type="entry name" value="RNA_pol_sigma70_r2"/>
</dbReference>
<dbReference type="GO" id="GO:0003899">
    <property type="term" value="F:DNA-directed RNA polymerase activity"/>
    <property type="evidence" value="ECO:0007669"/>
    <property type="project" value="InterPro"/>
</dbReference>
<dbReference type="InterPro" id="IPR013324">
    <property type="entry name" value="RNA_pol_sigma_r3/r4-like"/>
</dbReference>
<dbReference type="Gene3D" id="1.10.1740.10">
    <property type="match status" value="1"/>
</dbReference>
<dbReference type="PANTHER" id="PTHR30385:SF7">
    <property type="entry name" value="RNA POLYMERASE SIGMA FACTOR FLIA"/>
    <property type="match status" value="1"/>
</dbReference>
<dbReference type="CDD" id="cd06171">
    <property type="entry name" value="Sigma70_r4"/>
    <property type="match status" value="1"/>
</dbReference>
<dbReference type="RefSeq" id="WP_009519569.1">
    <property type="nucleotide sequence ID" value="NZ_CCAE010000029.1"/>
</dbReference>
<dbReference type="NCBIfam" id="TIGR02479">
    <property type="entry name" value="FliA_WhiG"/>
    <property type="match status" value="1"/>
</dbReference>